<evidence type="ECO:0000313" key="2">
    <source>
        <dbReference type="Proteomes" id="UP001439875"/>
    </source>
</evidence>
<gene>
    <name evidence="1" type="ORF">WMO40_01225</name>
</gene>
<dbReference type="Proteomes" id="UP001439875">
    <property type="component" value="Unassembled WGS sequence"/>
</dbReference>
<reference evidence="1" key="1">
    <citation type="submission" date="2024-03" db="EMBL/GenBank/DDBJ databases">
        <title>Human intestinal bacterial collection.</title>
        <authorList>
            <person name="Pauvert C."/>
            <person name="Hitch T.C.A."/>
            <person name="Clavel T."/>
        </authorList>
    </citation>
    <scope>NUCLEOTIDE SEQUENCE</scope>
    <source>
        <strain evidence="1">CLA-AA-H227</strain>
    </source>
</reference>
<protein>
    <submittedName>
        <fullName evidence="1">YesK family protein</fullName>
    </submittedName>
</protein>
<dbReference type="EMBL" id="JBBMEW010000001">
    <property type="protein sequence ID" value="MEQ2525305.1"/>
    <property type="molecule type" value="Genomic_DNA"/>
</dbReference>
<proteinExistence type="predicted"/>
<organism evidence="1 2">
    <name type="scientific">Robertmurraya yapensis</name>
    <name type="common">ex Hitch et al 2024</name>
    <dbReference type="NCBI Taxonomy" id="3133160"/>
    <lineage>
        <taxon>Bacteria</taxon>
        <taxon>Bacillati</taxon>
        <taxon>Bacillota</taxon>
        <taxon>Bacilli</taxon>
        <taxon>Bacillales</taxon>
        <taxon>Bacillaceae</taxon>
        <taxon>Robertmurraya</taxon>
    </lineage>
</organism>
<name>A0ACC6S5M2_9BACI</name>
<sequence length="90" mass="9560">MINFVLIGLVVIIVVTVLTAYLLKKNPSNKSYILPGTILTLISLVLALVTFFTEGGWDGMGYAFLFVFVAIASLIGTLIGKGIAKSPIAN</sequence>
<comment type="caution">
    <text evidence="1">The sequence shown here is derived from an EMBL/GenBank/DDBJ whole genome shotgun (WGS) entry which is preliminary data.</text>
</comment>
<accession>A0ACC6S5M2</accession>
<keyword evidence="2" id="KW-1185">Reference proteome</keyword>
<evidence type="ECO:0000313" key="1">
    <source>
        <dbReference type="EMBL" id="MEQ2525305.1"/>
    </source>
</evidence>